<feature type="region of interest" description="Disordered" evidence="1">
    <location>
        <begin position="568"/>
        <end position="607"/>
    </location>
</feature>
<feature type="compositionally biased region" description="Acidic residues" evidence="1">
    <location>
        <begin position="2173"/>
        <end position="2184"/>
    </location>
</feature>
<dbReference type="EMBL" id="JALXMO010000010">
    <property type="protein sequence ID" value="MCT1606797.1"/>
    <property type="molecule type" value="Genomic_DNA"/>
</dbReference>
<keyword evidence="2" id="KW-0472">Membrane</keyword>
<feature type="compositionally biased region" description="Polar residues" evidence="1">
    <location>
        <begin position="1333"/>
        <end position="1349"/>
    </location>
</feature>
<dbReference type="PANTHER" id="PTHR34819">
    <property type="entry name" value="LARGE CYSTEINE-RICH PERIPLASMIC PROTEIN OMCB"/>
    <property type="match status" value="1"/>
</dbReference>
<evidence type="ECO:0000256" key="2">
    <source>
        <dbReference type="SAM" id="Phobius"/>
    </source>
</evidence>
<feature type="domain" description="DUF7507" evidence="4">
    <location>
        <begin position="1476"/>
        <end position="1563"/>
    </location>
</feature>
<dbReference type="RefSeq" id="WP_260072877.1">
    <property type="nucleotide sequence ID" value="NZ_JALXMO010000010.1"/>
</dbReference>
<dbReference type="SMART" id="SM00710">
    <property type="entry name" value="PbH1"/>
    <property type="match status" value="6"/>
</dbReference>
<feature type="domain" description="SpaA-like prealbumin fold" evidence="3">
    <location>
        <begin position="250"/>
        <end position="372"/>
    </location>
</feature>
<dbReference type="InterPro" id="IPR006626">
    <property type="entry name" value="PbH1"/>
</dbReference>
<feature type="domain" description="DUF7507" evidence="4">
    <location>
        <begin position="847"/>
        <end position="952"/>
    </location>
</feature>
<feature type="transmembrane region" description="Helical" evidence="2">
    <location>
        <begin position="2266"/>
        <end position="2285"/>
    </location>
</feature>
<feature type="domain" description="DUF7507" evidence="4">
    <location>
        <begin position="973"/>
        <end position="1079"/>
    </location>
</feature>
<dbReference type="InterPro" id="IPR051172">
    <property type="entry name" value="Chlamydia_OmcB"/>
</dbReference>
<dbReference type="InterPro" id="IPR055354">
    <property type="entry name" value="DUF7507"/>
</dbReference>
<protein>
    <recommendedName>
        <fullName evidence="7">DUF11 domain-containing protein</fullName>
    </recommendedName>
</protein>
<dbReference type="SUPFAM" id="SSF63825">
    <property type="entry name" value="YWTD domain"/>
    <property type="match status" value="1"/>
</dbReference>
<keyword evidence="2" id="KW-0812">Transmembrane</keyword>
<dbReference type="InterPro" id="IPR047589">
    <property type="entry name" value="DUF11_rpt"/>
</dbReference>
<feature type="domain" description="DUF7507" evidence="4">
    <location>
        <begin position="1223"/>
        <end position="1328"/>
    </location>
</feature>
<evidence type="ECO:0008006" key="7">
    <source>
        <dbReference type="Google" id="ProtNLM"/>
    </source>
</evidence>
<feature type="compositionally biased region" description="Polar residues" evidence="1">
    <location>
        <begin position="846"/>
        <end position="856"/>
    </location>
</feature>
<evidence type="ECO:0000313" key="6">
    <source>
        <dbReference type="Proteomes" id="UP001205046"/>
    </source>
</evidence>
<feature type="domain" description="DUF7507" evidence="4">
    <location>
        <begin position="1949"/>
        <end position="2039"/>
    </location>
</feature>
<evidence type="ECO:0000256" key="1">
    <source>
        <dbReference type="SAM" id="MobiDB-lite"/>
    </source>
</evidence>
<evidence type="ECO:0000313" key="5">
    <source>
        <dbReference type="EMBL" id="MCT1606797.1"/>
    </source>
</evidence>
<feature type="region of interest" description="Disordered" evidence="1">
    <location>
        <begin position="947"/>
        <end position="969"/>
    </location>
</feature>
<feature type="domain" description="DUF7507" evidence="4">
    <location>
        <begin position="1110"/>
        <end position="1207"/>
    </location>
</feature>
<name>A0ABT2HQ53_9MICC</name>
<accession>A0ABT2HQ53</accession>
<feature type="compositionally biased region" description="Polar residues" evidence="1">
    <location>
        <begin position="568"/>
        <end position="582"/>
    </location>
</feature>
<keyword evidence="2" id="KW-1133">Transmembrane helix</keyword>
<feature type="region of interest" description="Disordered" evidence="1">
    <location>
        <begin position="282"/>
        <end position="305"/>
    </location>
</feature>
<feature type="region of interest" description="Disordered" evidence="1">
    <location>
        <begin position="1556"/>
        <end position="1584"/>
    </location>
</feature>
<feature type="domain" description="DUF7507" evidence="4">
    <location>
        <begin position="1348"/>
        <end position="1450"/>
    </location>
</feature>
<feature type="region of interest" description="Disordered" evidence="1">
    <location>
        <begin position="817"/>
        <end position="871"/>
    </location>
</feature>
<feature type="domain" description="DUF7507" evidence="4">
    <location>
        <begin position="376"/>
        <end position="477"/>
    </location>
</feature>
<gene>
    <name evidence="5" type="ORF">M3B43_05555</name>
</gene>
<evidence type="ECO:0000259" key="3">
    <source>
        <dbReference type="Pfam" id="PF20674"/>
    </source>
</evidence>
<dbReference type="InterPro" id="IPR048834">
    <property type="entry name" value="SpaA_pre-album"/>
</dbReference>
<dbReference type="Proteomes" id="UP001205046">
    <property type="component" value="Unassembled WGS sequence"/>
</dbReference>
<comment type="caution">
    <text evidence="5">The sequence shown here is derived from an EMBL/GenBank/DDBJ whole genome shotgun (WGS) entry which is preliminary data.</text>
</comment>
<feature type="domain" description="DUF7507" evidence="4">
    <location>
        <begin position="1582"/>
        <end position="1686"/>
    </location>
</feature>
<evidence type="ECO:0000259" key="4">
    <source>
        <dbReference type="Pfam" id="PF24346"/>
    </source>
</evidence>
<feature type="domain" description="DUF7507" evidence="4">
    <location>
        <begin position="728"/>
        <end position="826"/>
    </location>
</feature>
<feature type="region of interest" description="Disordered" evidence="1">
    <location>
        <begin position="1319"/>
        <end position="1350"/>
    </location>
</feature>
<feature type="domain" description="DUF7507" evidence="4">
    <location>
        <begin position="1702"/>
        <end position="1805"/>
    </location>
</feature>
<feature type="domain" description="DUF7507" evidence="4">
    <location>
        <begin position="1821"/>
        <end position="1922"/>
    </location>
</feature>
<feature type="region of interest" description="Disordered" evidence="1">
    <location>
        <begin position="2146"/>
        <end position="2259"/>
    </location>
</feature>
<dbReference type="InterPro" id="IPR013783">
    <property type="entry name" value="Ig-like_fold"/>
</dbReference>
<feature type="compositionally biased region" description="Polar residues" evidence="1">
    <location>
        <begin position="285"/>
        <end position="300"/>
    </location>
</feature>
<dbReference type="Pfam" id="PF24346">
    <property type="entry name" value="DUF7507"/>
    <property type="match status" value="15"/>
</dbReference>
<dbReference type="Gene3D" id="2.60.40.10">
    <property type="entry name" value="Immunoglobulins"/>
    <property type="match status" value="5"/>
</dbReference>
<feature type="compositionally biased region" description="Polar residues" evidence="1">
    <location>
        <begin position="592"/>
        <end position="607"/>
    </location>
</feature>
<keyword evidence="6" id="KW-1185">Reference proteome</keyword>
<feature type="compositionally biased region" description="Polar residues" evidence="1">
    <location>
        <begin position="958"/>
        <end position="969"/>
    </location>
</feature>
<feature type="domain" description="DUF7507" evidence="4">
    <location>
        <begin position="2065"/>
        <end position="2156"/>
    </location>
</feature>
<dbReference type="Pfam" id="PF20674">
    <property type="entry name" value="SpaA_3"/>
    <property type="match status" value="1"/>
</dbReference>
<reference evidence="5 6" key="1">
    <citation type="submission" date="2022-04" db="EMBL/GenBank/DDBJ databases">
        <title>Human microbiome associated bacterial genomes.</title>
        <authorList>
            <person name="Sandstrom S."/>
            <person name="Salamzade R."/>
            <person name="Kalan L.R."/>
        </authorList>
    </citation>
    <scope>NUCLEOTIDE SEQUENCE [LARGE SCALE GENOMIC DNA]</scope>
    <source>
        <strain evidence="6">p3-SID767</strain>
    </source>
</reference>
<dbReference type="NCBIfam" id="TIGR01451">
    <property type="entry name" value="B_ant_repeat"/>
    <property type="match status" value="11"/>
</dbReference>
<organism evidence="5 6">
    <name type="scientific">Nesterenkonia massiliensis</name>
    <dbReference type="NCBI Taxonomy" id="1232429"/>
    <lineage>
        <taxon>Bacteria</taxon>
        <taxon>Bacillati</taxon>
        <taxon>Actinomycetota</taxon>
        <taxon>Actinomycetes</taxon>
        <taxon>Micrococcales</taxon>
        <taxon>Micrococcaceae</taxon>
        <taxon>Nesterenkonia</taxon>
    </lineage>
</organism>
<feature type="domain" description="DUF7507" evidence="4">
    <location>
        <begin position="492"/>
        <end position="595"/>
    </location>
</feature>
<proteinExistence type="predicted"/>
<feature type="domain" description="DUF7507" evidence="4">
    <location>
        <begin position="610"/>
        <end position="710"/>
    </location>
</feature>
<sequence>MQGSTPGGTVGENQRLWRIHKETGAQTEVGTFSAPNNASQVNAMGISANGESVYGIYRVGSQAAGTQTIFRNNTTNGTTTTLGTTPQGVAITHGAVNPDTGIYYYGGFSGAVLNVYGFNPNNGTNLGLVASGTVPTSGGNGDFAFDSSGNLYYVGADSANRNNQGSTLGVIGQALPTTPNSAITITGTAISVIRSDQGINGIAYGSDGLLYMSSGNRLFAADPTSGDVLRNPSWGIAGTTDMGSCAVPSTLTLQKDFVDGRFAADDQVTLNLTGNGLEVGGAGNTGVTQGNQPGVQNQRPSELAGPVPVRPNRTFYFNEVGAGADELNYDSSYVCVDQSTDTELTSGVGTSGEVTIPATAGGSNVVCTFSNDAQRPSMSLQKTSSLADENENNVADAGEVITYTFIVTNTGETVLDDVRIEDDRVQEISPASVDGLEPGETAEFTAEYTVTQSDVNGGTDIENSADALAVSDRGQDVATGPSQTNTPIAARAPGLSLSKDNSIRGESTVAEVGDVIDYTFTVTNTGNTTLTDVTIDDPQVEGISPESADLEPGESATFEAEYTVTQADIDSGAPQITNTATASGARPGSDDPVNSNPASTNTPLAAQDSSLGLVKSSTLNDENDNNVADLDETIGYTFTVTNTGNTTLTDVTIADERISGTDPGSIESLAPGESAELTATYSVSQSDIDSGSDILNVATAAGSSPGGEEILSGPSETNTPVAAQASALSLQKTGALFDDADGDGRADVGDVIEYTFLVRNQGNVSLSEVVISDERLSGTEPGAVSTLAPGEEASFTALYTVTQADLDASGTDVLNTATASGLPPGGGDRIASGPSVANIPLAGRENSLSLQKTSELSESEEAGNQPGSADAGETISYTFVVTNTGNTTMTGVDVLDQTLADRQVSVSGGPLEVLEPGESATFTAQYTVTQADVDSGADIFNSATAVGTPAGEEGPIKSSPSSANTPVTPQATGISVQKTAQLQESEDSPGTPGFGNAGEQVAYSFVVTNTGNTTLTGVRIQDELLSQRRVEITPGSVDSLAPNKQVTFTATYEIDQADVDAGTDLLNTATASADSPGGDVRSGASTANVPVAAQANGLVIQKTDELQDENGNGVADAGETINYSFLVTNTGNTTLTDVTVDDDRIDSGTLDPSGVASLAPGKQASFTGSYQVTQADVDAAQGSESNGSEIVNIASATGVSPSGYRLQSDPDTASTPVAPAAAGLSIQKSAILDEDNETGVVSVGDTITYEFLITNTGNTTLSGIGVDDDKVAEVSLVQPESLEDGLAPGDQAVFRATYSVTQADIDSTDPEDIINTASAFGTPPNGDPENPVLSPNPSFSNTPTEQRSPGISIEKTGQIAERAETAGVGDIITYTFEVENTGNTTLTDVRIEDEMVSDLDPASVQSLAPGETATFTASYQVTQSDVDGGAGVLNTARVAAETPEGTTIDSFDSADTPTDAPDNQLLLEKSNELADGNENSLADLGETIEYSFVVTNLGNTTLTNVTIEDERIDEDSLDPQVVDSLAPGDTATFTATYTVTQQDLDRGEEILNTAVASAATPQDGPRLLSNESSTTTPIDPPNPGISLEKTAALLGDGSELPAESGDEIGYTFVVTNTGNQTLTDVRINDDRVESVSPESVDTLAPGEQAEFTADYEVTQGDVDAGEDVVNTATATGDLPAGGEITSGPDSANLPVAAGDLAVSLIKESELADENENNVADAGEVIDYTFTVVNNGNVTLTEVTLSDDLIDESTLAPSSIDSLAPGESAEFTASYTVSQEDVDAGQNIVNIATVSGSDPDGESVVSGPSTTSTPVAPAAVALVLQKSAELEDANGNGLADVGENIGYTFVVLNASNVTISEVEIDDDRVPEVAPAQIEALAPGETAVFTAGYTVTQADIDEGGNILNTATATGANPNGDSVVSNESTARVPALPQALGIFMEKTGVLQDENGNGTADAGELIDYSFAVINTGNVTLTDVQIDDDRVDSVSPSSIDSLAPGETAEFNASYEVTQDDVDAGTDIVNTATAFGDTTTGETVRSVPSSANVPVSDQQEGISVLKSSVLGDANENGVADAGETITYTFVATNTGERTLTDVGIIDDRVEGLSPESVDALAPGESAEFTAEYSVSEADVAAGSDIVNVATARAENPDGESVESAPSQTNTPVAAPLPSEEPTEPESGDSPDGDTPQDGGQAPDGDAPEDGGQAPDGDAPEDGGQAPDGDAPEDGGQAPDGDTPGGGDSTASGDEPSSGEGASEGPLAMTGAQGLALALGLGALLIVIGGALMRRSRVTED</sequence>